<dbReference type="OrthoDB" id="542013at2759"/>
<sequence length="347" mass="37912">MPADSTAPTKALADFFPNQRKNLPIALTTEDVKGKTYVVTGATGGIGYELAKHLVRLEAGKVIIGARSEERGKAAKATIESDAAGGRKDVVEIWPLDLASYESVRAFGKRIETVERVDALVLNAGVSHAGWQVKEGNESHLTVNFISNYLLAFEALPHMQAVARTHGITPRLVVVGSMGAFFGGESIKKFPAEGILDDLNDRAKWESDFTNRYTVTKLLEHMAARQLASLRPVSELGVVVNVVDPGFCKTGLNKELSIWTRAKAWFAKVALGRSAEMGSRTLVHAVKAGEESHGKYLTSCEIREDHIPEWVTNETGQAIQKQIWDELLVKLDTIEPGLPSRVIADWA</sequence>
<dbReference type="Proteomes" id="UP000241546">
    <property type="component" value="Unassembled WGS sequence"/>
</dbReference>
<dbReference type="EMBL" id="KZ680216">
    <property type="protein sequence ID" value="PTB64665.1"/>
    <property type="molecule type" value="Genomic_DNA"/>
</dbReference>
<keyword evidence="1" id="KW-0560">Oxidoreductase</keyword>
<dbReference type="InterPro" id="IPR002347">
    <property type="entry name" value="SDR_fam"/>
</dbReference>
<dbReference type="PANTHER" id="PTHR43157">
    <property type="entry name" value="PHOSPHATIDYLINOSITOL-GLYCAN BIOSYNTHESIS CLASS F PROTEIN-RELATED"/>
    <property type="match status" value="1"/>
</dbReference>
<dbReference type="Gene3D" id="3.40.50.720">
    <property type="entry name" value="NAD(P)-binding Rossmann-like Domain"/>
    <property type="match status" value="1"/>
</dbReference>
<organism evidence="2 3">
    <name type="scientific">Trichoderma citrinoviride</name>
    <dbReference type="NCBI Taxonomy" id="58853"/>
    <lineage>
        <taxon>Eukaryota</taxon>
        <taxon>Fungi</taxon>
        <taxon>Dikarya</taxon>
        <taxon>Ascomycota</taxon>
        <taxon>Pezizomycotina</taxon>
        <taxon>Sordariomycetes</taxon>
        <taxon>Hypocreomycetidae</taxon>
        <taxon>Hypocreales</taxon>
        <taxon>Hypocreaceae</taxon>
        <taxon>Trichoderma</taxon>
    </lineage>
</organism>
<dbReference type="Pfam" id="PF00106">
    <property type="entry name" value="adh_short"/>
    <property type="match status" value="1"/>
</dbReference>
<dbReference type="GO" id="GO:0016491">
    <property type="term" value="F:oxidoreductase activity"/>
    <property type="evidence" value="ECO:0007669"/>
    <property type="project" value="UniProtKB-KW"/>
</dbReference>
<evidence type="ECO:0000313" key="2">
    <source>
        <dbReference type="EMBL" id="PTB64665.1"/>
    </source>
</evidence>
<name>A0A2T4B5R1_9HYPO</name>
<dbReference type="AlphaFoldDB" id="A0A2T4B5R1"/>
<evidence type="ECO:0000256" key="1">
    <source>
        <dbReference type="ARBA" id="ARBA00023002"/>
    </source>
</evidence>
<reference evidence="3" key="1">
    <citation type="submission" date="2016-07" db="EMBL/GenBank/DDBJ databases">
        <title>Multiple horizontal gene transfer events from other fungi enriched the ability of initially mycotrophic Trichoderma (Ascomycota) to feed on dead plant biomass.</title>
        <authorList>
            <consortium name="DOE Joint Genome Institute"/>
            <person name="Atanasova L."/>
            <person name="Chenthamara K."/>
            <person name="Zhang J."/>
            <person name="Grujic M."/>
            <person name="Henrissat B."/>
            <person name="Kuo A."/>
            <person name="Aerts A."/>
            <person name="Salamov A."/>
            <person name="Lipzen A."/>
            <person name="Labutti K."/>
            <person name="Barry K."/>
            <person name="Miao Y."/>
            <person name="Rahimi M.J."/>
            <person name="Shen Q."/>
            <person name="Grigoriev I.V."/>
            <person name="Kubicek C.P."/>
            <person name="Druzhinina I.S."/>
        </authorList>
    </citation>
    <scope>NUCLEOTIDE SEQUENCE [LARGE SCALE GENOMIC DNA]</scope>
    <source>
        <strain evidence="3">TUCIM 6016</strain>
    </source>
</reference>
<dbReference type="SUPFAM" id="SSF51735">
    <property type="entry name" value="NAD(P)-binding Rossmann-fold domains"/>
    <property type="match status" value="1"/>
</dbReference>
<proteinExistence type="predicted"/>
<accession>A0A2T4B5R1</accession>
<dbReference type="RefSeq" id="XP_024747985.1">
    <property type="nucleotide sequence ID" value="XM_024891008.1"/>
</dbReference>
<protein>
    <submittedName>
        <fullName evidence="2">NAD(P)-binding protein</fullName>
    </submittedName>
</protein>
<keyword evidence="3" id="KW-1185">Reference proteome</keyword>
<dbReference type="GeneID" id="36599126"/>
<evidence type="ECO:0000313" key="3">
    <source>
        <dbReference type="Proteomes" id="UP000241546"/>
    </source>
</evidence>
<dbReference type="PANTHER" id="PTHR43157:SF31">
    <property type="entry name" value="PHOSPHATIDYLINOSITOL-GLYCAN BIOSYNTHESIS CLASS F PROTEIN"/>
    <property type="match status" value="1"/>
</dbReference>
<dbReference type="PRINTS" id="PR00081">
    <property type="entry name" value="GDHRDH"/>
</dbReference>
<dbReference type="InterPro" id="IPR036291">
    <property type="entry name" value="NAD(P)-bd_dom_sf"/>
</dbReference>
<gene>
    <name evidence="2" type="ORF">BBK36DRAFT_1123049</name>
</gene>